<evidence type="ECO:0000313" key="1">
    <source>
        <dbReference type="EMBL" id="UYF93593.1"/>
    </source>
</evidence>
<evidence type="ECO:0000313" key="2">
    <source>
        <dbReference type="Proteomes" id="UP001163947"/>
    </source>
</evidence>
<dbReference type="GeneID" id="83623682"/>
<protein>
    <recommendedName>
        <fullName evidence="3">DUF3263 domain-containing protein</fullName>
    </recommendedName>
</protein>
<dbReference type="EMBL" id="CP106982">
    <property type="protein sequence ID" value="UYF93593.1"/>
    <property type="molecule type" value="Genomic_DNA"/>
</dbReference>
<gene>
    <name evidence="1" type="ORF">OCS65_24680</name>
</gene>
<dbReference type="RefSeq" id="WP_044476293.1">
    <property type="nucleotide sequence ID" value="NZ_CAVJ010000195.1"/>
</dbReference>
<proteinExistence type="predicted"/>
<reference evidence="1" key="1">
    <citation type="submission" date="2022-09" db="EMBL/GenBank/DDBJ databases">
        <title>The genome sequence of Rhodococcus aetherivorans N1.</title>
        <authorList>
            <person name="Jiang W."/>
        </authorList>
    </citation>
    <scope>NUCLEOTIDE SEQUENCE</scope>
    <source>
        <strain evidence="1">N1</strain>
    </source>
</reference>
<dbReference type="Proteomes" id="UP001163947">
    <property type="component" value="Chromosome"/>
</dbReference>
<dbReference type="AlphaFoldDB" id="A0AA46NUL9"/>
<organism evidence="1 2">
    <name type="scientific">Rhodococcus aetherivorans</name>
    <dbReference type="NCBI Taxonomy" id="191292"/>
    <lineage>
        <taxon>Bacteria</taxon>
        <taxon>Bacillati</taxon>
        <taxon>Actinomycetota</taxon>
        <taxon>Actinomycetes</taxon>
        <taxon>Mycobacteriales</taxon>
        <taxon>Nocardiaceae</taxon>
        <taxon>Rhodococcus</taxon>
    </lineage>
</organism>
<evidence type="ECO:0008006" key="3">
    <source>
        <dbReference type="Google" id="ProtNLM"/>
    </source>
</evidence>
<accession>A0AA46NUL9</accession>
<name>A0AA46NUL9_9NOCA</name>
<sequence>MTTEDQEFIDFATKWLPFGGGDEYILPQFGVTPYTFYLRLHTLLQSRPTLGLGLTAKRKLAEACAAKLSQRSRRASELV</sequence>